<proteinExistence type="predicted"/>
<dbReference type="EMBL" id="CP049109">
    <property type="protein sequence ID" value="QIG79242.1"/>
    <property type="molecule type" value="Genomic_DNA"/>
</dbReference>
<gene>
    <name evidence="2" type="ORF">G5C33_05165</name>
</gene>
<name>A0A6G6Y2T9_9SPHN</name>
<evidence type="ECO:0000313" key="2">
    <source>
        <dbReference type="EMBL" id="QIG79242.1"/>
    </source>
</evidence>
<dbReference type="Proteomes" id="UP000501568">
    <property type="component" value="Chromosome"/>
</dbReference>
<dbReference type="KEGG" id="spzr:G5C33_05165"/>
<evidence type="ECO:0000313" key="3">
    <source>
        <dbReference type="Proteomes" id="UP000501568"/>
    </source>
</evidence>
<dbReference type="AlphaFoldDB" id="A0A6G6Y2T9"/>
<accession>A0A6G6Y2T9</accession>
<dbReference type="RefSeq" id="WP_165326243.1">
    <property type="nucleotide sequence ID" value="NZ_CP049109.1"/>
</dbReference>
<feature type="region of interest" description="Disordered" evidence="1">
    <location>
        <begin position="1"/>
        <end position="39"/>
    </location>
</feature>
<reference evidence="2 3" key="1">
    <citation type="submission" date="2020-02" db="EMBL/GenBank/DDBJ databases">
        <authorList>
            <person name="Zheng R.K."/>
            <person name="Sun C.M."/>
        </authorList>
    </citation>
    <scope>NUCLEOTIDE SEQUENCE [LARGE SCALE GENOMIC DNA]</scope>
    <source>
        <strain evidence="3">zrk23</strain>
    </source>
</reference>
<keyword evidence="3" id="KW-1185">Reference proteome</keyword>
<protein>
    <submittedName>
        <fullName evidence="2">Uncharacterized protein</fullName>
    </submittedName>
</protein>
<sequence length="263" mass="29208">MVPESRAQDSDATSESEEIRVLGLPAGDPPVDIENGDGRRARVSRSVAGDAQRFVRCLRRVDTATLREMMRALPESRPRAIALDRIIRRNTGCVSGLPTQLMASPPYYGVCNPVYYGDLPHEKVCHAFYDFGALVEEILETYAGDLVLTSVDTRNRHVAARFLARQSERNASRSGTGREFFDVAACLVQLHPERALQLIRAEPGSDTEARLRGYLLGYSEGCLGRATEVRVDPSQFRVYIAEAVHEWALAAMNVETLIPEEDD</sequence>
<organism evidence="2 3">
    <name type="scientific">Stakelama tenebrarum</name>
    <dbReference type="NCBI Taxonomy" id="2711215"/>
    <lineage>
        <taxon>Bacteria</taxon>
        <taxon>Pseudomonadati</taxon>
        <taxon>Pseudomonadota</taxon>
        <taxon>Alphaproteobacteria</taxon>
        <taxon>Sphingomonadales</taxon>
        <taxon>Sphingomonadaceae</taxon>
        <taxon>Stakelama</taxon>
    </lineage>
</organism>
<evidence type="ECO:0000256" key="1">
    <source>
        <dbReference type="SAM" id="MobiDB-lite"/>
    </source>
</evidence>